<dbReference type="PROSITE" id="PS50126">
    <property type="entry name" value="S1"/>
    <property type="match status" value="4"/>
</dbReference>
<dbReference type="SMART" id="SM00316">
    <property type="entry name" value="S1"/>
    <property type="match status" value="4"/>
</dbReference>
<dbReference type="InterPro" id="IPR050437">
    <property type="entry name" value="Ribos_protein_bS1-like"/>
</dbReference>
<dbReference type="PRINTS" id="PR00681">
    <property type="entry name" value="RIBOSOMALS1"/>
</dbReference>
<feature type="domain" description="S1 motif" evidence="5">
    <location>
        <begin position="204"/>
        <end position="272"/>
    </location>
</feature>
<dbReference type="PANTHER" id="PTHR10724:SF7">
    <property type="entry name" value="SMALL RIBOSOMAL SUBUNIT PROTEIN BS1C"/>
    <property type="match status" value="1"/>
</dbReference>
<evidence type="ECO:0000256" key="3">
    <source>
        <dbReference type="ARBA" id="ARBA00023274"/>
    </source>
</evidence>
<dbReference type="EMBL" id="JAJIAO010000001">
    <property type="protein sequence ID" value="MCK8624087.1"/>
    <property type="molecule type" value="Genomic_DNA"/>
</dbReference>
<evidence type="ECO:0000259" key="5">
    <source>
        <dbReference type="PROSITE" id="PS50126"/>
    </source>
</evidence>
<dbReference type="Proteomes" id="UP001522905">
    <property type="component" value="Unassembled WGS sequence"/>
</dbReference>
<evidence type="ECO:0000313" key="7">
    <source>
        <dbReference type="Proteomes" id="UP001522905"/>
    </source>
</evidence>
<dbReference type="GO" id="GO:0005840">
    <property type="term" value="C:ribosome"/>
    <property type="evidence" value="ECO:0007669"/>
    <property type="project" value="UniProtKB-KW"/>
</dbReference>
<comment type="caution">
    <text evidence="6">The sequence shown here is derived from an EMBL/GenBank/DDBJ whole genome shotgun (WGS) entry which is preliminary data.</text>
</comment>
<proteinExistence type="inferred from homology"/>
<evidence type="ECO:0000313" key="6">
    <source>
        <dbReference type="EMBL" id="MCK8624087.1"/>
    </source>
</evidence>
<accession>A0ABT0I144</accession>
<comment type="similarity">
    <text evidence="1">Belongs to the bacterial ribosomal protein bS1 family.</text>
</comment>
<feature type="domain" description="S1 motif" evidence="5">
    <location>
        <begin position="23"/>
        <end position="97"/>
    </location>
</feature>
<sequence length="404" mass="44265">MSEENTNKDLLEALDSVPQVTVGSVVNGEVLAIDNDQQVVVGIENAGVEGVIPRKELSSQPVEDVRSQFKVGDKVKVVVISRIGDDKEGGSFLLSIRRLEALKVWDDLKAKFDENNDVVVNAKVTRNVKGGLVVNVDGVRGFIPASMIANHFVSNLKQYNGQEFECKIVEIVPEENRLILSHSEVVEKQQAAAREKVMSELNEGDVVEGKVARLTNFGAFVDLGGVDGLVHISEISYDRVNKVSDVLSVGQEVKVKVLKLDEERGRISLSIKQTEPQPWDQVEDKFNEGDVVEGTVKRLVDFGAFVEVIPGVEGLVHISQISHKHVDTPADVLKVGQNVQTKILNIQPEEHRLALSMKALEPEPEGNDSKKDATKKVVSDKSTDNAPEEEKGFTLGDIVGKKLD</sequence>
<dbReference type="InterPro" id="IPR035104">
    <property type="entry name" value="Ribosomal_protein_S1-like"/>
</dbReference>
<dbReference type="CDD" id="cd05688">
    <property type="entry name" value="S1_RPS1_repeat_ec3"/>
    <property type="match status" value="1"/>
</dbReference>
<keyword evidence="3" id="KW-0687">Ribonucleoprotein</keyword>
<protein>
    <submittedName>
        <fullName evidence="6">30S ribosomal protein S1</fullName>
    </submittedName>
</protein>
<evidence type="ECO:0000256" key="1">
    <source>
        <dbReference type="ARBA" id="ARBA00006767"/>
    </source>
</evidence>
<name>A0ABT0I144_9LACO</name>
<feature type="compositionally biased region" description="Basic and acidic residues" evidence="4">
    <location>
        <begin position="367"/>
        <end position="392"/>
    </location>
</feature>
<dbReference type="InterPro" id="IPR003029">
    <property type="entry name" value="S1_domain"/>
</dbReference>
<dbReference type="Pfam" id="PF00575">
    <property type="entry name" value="S1"/>
    <property type="match status" value="4"/>
</dbReference>
<gene>
    <name evidence="6" type="primary">rpsA</name>
    <name evidence="6" type="ORF">LNP07_00925</name>
</gene>
<dbReference type="PANTHER" id="PTHR10724">
    <property type="entry name" value="30S RIBOSOMAL PROTEIN S1"/>
    <property type="match status" value="1"/>
</dbReference>
<keyword evidence="7" id="KW-1185">Reference proteome</keyword>
<dbReference type="Gene3D" id="2.40.50.140">
    <property type="entry name" value="Nucleic acid-binding proteins"/>
    <property type="match status" value="4"/>
</dbReference>
<dbReference type="RefSeq" id="WP_220727799.1">
    <property type="nucleotide sequence ID" value="NZ_BPLM01000001.1"/>
</dbReference>
<dbReference type="SUPFAM" id="SSF50249">
    <property type="entry name" value="Nucleic acid-binding proteins"/>
    <property type="match status" value="4"/>
</dbReference>
<dbReference type="InterPro" id="IPR012340">
    <property type="entry name" value="NA-bd_OB-fold"/>
</dbReference>
<keyword evidence="2 6" id="KW-0689">Ribosomal protein</keyword>
<dbReference type="CDD" id="cd04465">
    <property type="entry name" value="S1_RPS1_repeat_ec2_hs2"/>
    <property type="match status" value="1"/>
</dbReference>
<evidence type="ECO:0000256" key="2">
    <source>
        <dbReference type="ARBA" id="ARBA00022980"/>
    </source>
</evidence>
<feature type="domain" description="S1 motif" evidence="5">
    <location>
        <begin position="117"/>
        <end position="183"/>
    </location>
</feature>
<feature type="region of interest" description="Disordered" evidence="4">
    <location>
        <begin position="358"/>
        <end position="404"/>
    </location>
</feature>
<feature type="domain" description="S1 motif" evidence="5">
    <location>
        <begin position="289"/>
        <end position="358"/>
    </location>
</feature>
<reference evidence="6 7" key="1">
    <citation type="submission" date="2021-11" db="EMBL/GenBank/DDBJ databases">
        <title>Comparative genomics of bee honey and flower isolates.</title>
        <authorList>
            <person name="Bechtner J.D."/>
            <person name="Gallus M.K."/>
            <person name="Ehrmann M."/>
        </authorList>
    </citation>
    <scope>NUCLEOTIDE SEQUENCE [LARGE SCALE GENOMIC DNA]</scope>
    <source>
        <strain evidence="6 7">M161</strain>
    </source>
</reference>
<dbReference type="NCBIfam" id="NF005208">
    <property type="entry name" value="PRK06676.1"/>
    <property type="match status" value="1"/>
</dbReference>
<evidence type="ECO:0000256" key="4">
    <source>
        <dbReference type="SAM" id="MobiDB-lite"/>
    </source>
</evidence>
<organism evidence="6 7">
    <name type="scientific">Apilactobacillus xinyiensis</name>
    <dbReference type="NCBI Taxonomy" id="2841032"/>
    <lineage>
        <taxon>Bacteria</taxon>
        <taxon>Bacillati</taxon>
        <taxon>Bacillota</taxon>
        <taxon>Bacilli</taxon>
        <taxon>Lactobacillales</taxon>
        <taxon>Lactobacillaceae</taxon>
        <taxon>Apilactobacillus</taxon>
    </lineage>
</organism>